<comment type="caution">
    <text evidence="7">The sequence shown here is derived from an EMBL/GenBank/DDBJ whole genome shotgun (WGS) entry which is preliminary data.</text>
</comment>
<dbReference type="PANTHER" id="PTHR42934">
    <property type="entry name" value="GLYCOLATE OXIDASE SUBUNIT GLCD"/>
    <property type="match status" value="1"/>
</dbReference>
<comment type="cofactor">
    <cofactor evidence="1">
        <name>FAD</name>
        <dbReference type="ChEBI" id="CHEBI:57692"/>
    </cofactor>
</comment>
<dbReference type="AlphaFoldDB" id="A0A0R2P0Y5"/>
<reference evidence="7 8" key="1">
    <citation type="submission" date="2015-10" db="EMBL/GenBank/DDBJ databases">
        <title>Metagenome-Assembled Genomes uncover a global brackish microbiome.</title>
        <authorList>
            <person name="Hugerth L.W."/>
            <person name="Larsson J."/>
            <person name="Alneberg J."/>
            <person name="Lindh M.V."/>
            <person name="Legrand C."/>
            <person name="Pinhassi J."/>
            <person name="Andersson A.F."/>
        </authorList>
    </citation>
    <scope>NUCLEOTIDE SEQUENCE [LARGE SCALE GENOMIC DNA]</scope>
    <source>
        <strain evidence="7">BACL2 MAG-121001-bin67</strain>
    </source>
</reference>
<keyword evidence="4" id="KW-0274">FAD</keyword>
<evidence type="ECO:0000313" key="7">
    <source>
        <dbReference type="EMBL" id="KRO31710.1"/>
    </source>
</evidence>
<dbReference type="InterPro" id="IPR004113">
    <property type="entry name" value="FAD-bd_oxidored_4_C"/>
</dbReference>
<keyword evidence="5" id="KW-0560">Oxidoreductase</keyword>
<dbReference type="SUPFAM" id="SSF56176">
    <property type="entry name" value="FAD-binding/transporter-associated domain-like"/>
    <property type="match status" value="1"/>
</dbReference>
<protein>
    <recommendedName>
        <fullName evidence="6">FAD-binding PCMH-type domain-containing protein</fullName>
    </recommendedName>
</protein>
<dbReference type="SUPFAM" id="SSF55103">
    <property type="entry name" value="FAD-linked oxidases, C-terminal domain"/>
    <property type="match status" value="1"/>
</dbReference>
<keyword evidence="3" id="KW-0285">Flavoprotein</keyword>
<comment type="similarity">
    <text evidence="2">Belongs to the FAD-binding oxidoreductase/transferase type 4 family.</text>
</comment>
<dbReference type="Gene3D" id="1.10.45.10">
    <property type="entry name" value="Vanillyl-alcohol Oxidase, Chain A, domain 4"/>
    <property type="match status" value="1"/>
</dbReference>
<dbReference type="InterPro" id="IPR051914">
    <property type="entry name" value="FAD-linked_OxidoTrans_Type4"/>
</dbReference>
<accession>A0A0R2P0Y5</accession>
<name>A0A0R2P0Y5_9ACTN</name>
<dbReference type="InterPro" id="IPR016169">
    <property type="entry name" value="FAD-bd_PCMH_sub2"/>
</dbReference>
<evidence type="ECO:0000256" key="1">
    <source>
        <dbReference type="ARBA" id="ARBA00001974"/>
    </source>
</evidence>
<organism evidence="7 8">
    <name type="scientific">Actinobacteria bacterium BACL2 MAG-121001-bin67</name>
    <dbReference type="NCBI Taxonomy" id="1655572"/>
    <lineage>
        <taxon>Bacteria</taxon>
        <taxon>Bacillati</taxon>
        <taxon>Actinomycetota</taxon>
        <taxon>Actinomycetes</taxon>
        <taxon>Actinomycetes incertae sedis</taxon>
        <taxon>ac1 cluster</taxon>
    </lineage>
</organism>
<dbReference type="InterPro" id="IPR036318">
    <property type="entry name" value="FAD-bd_PCMH-like_sf"/>
</dbReference>
<dbReference type="Pfam" id="PF01565">
    <property type="entry name" value="FAD_binding_4"/>
    <property type="match status" value="1"/>
</dbReference>
<proteinExistence type="inferred from homology"/>
<dbReference type="InterPro" id="IPR006094">
    <property type="entry name" value="Oxid_FAD_bind_N"/>
</dbReference>
<evidence type="ECO:0000313" key="8">
    <source>
        <dbReference type="Proteomes" id="UP000053349"/>
    </source>
</evidence>
<dbReference type="PANTHER" id="PTHR42934:SF2">
    <property type="entry name" value="GLYCOLATE OXIDASE SUBUNIT GLCD"/>
    <property type="match status" value="1"/>
</dbReference>
<dbReference type="Proteomes" id="UP000053349">
    <property type="component" value="Unassembled WGS sequence"/>
</dbReference>
<feature type="domain" description="FAD-binding PCMH-type" evidence="6">
    <location>
        <begin position="36"/>
        <end position="215"/>
    </location>
</feature>
<dbReference type="InterPro" id="IPR016171">
    <property type="entry name" value="Vanillyl_alc_oxidase_C-sub2"/>
</dbReference>
<evidence type="ECO:0000256" key="4">
    <source>
        <dbReference type="ARBA" id="ARBA00022827"/>
    </source>
</evidence>
<dbReference type="InterPro" id="IPR016164">
    <property type="entry name" value="FAD-linked_Oxase-like_C"/>
</dbReference>
<evidence type="ECO:0000256" key="5">
    <source>
        <dbReference type="ARBA" id="ARBA00023002"/>
    </source>
</evidence>
<dbReference type="InterPro" id="IPR016166">
    <property type="entry name" value="FAD-bd_PCMH"/>
</dbReference>
<dbReference type="GO" id="GO:0071949">
    <property type="term" value="F:FAD binding"/>
    <property type="evidence" value="ECO:0007669"/>
    <property type="project" value="InterPro"/>
</dbReference>
<evidence type="ECO:0000256" key="2">
    <source>
        <dbReference type="ARBA" id="ARBA00008000"/>
    </source>
</evidence>
<evidence type="ECO:0000256" key="3">
    <source>
        <dbReference type="ARBA" id="ARBA00022630"/>
    </source>
</evidence>
<dbReference type="GO" id="GO:0016491">
    <property type="term" value="F:oxidoreductase activity"/>
    <property type="evidence" value="ECO:0007669"/>
    <property type="project" value="UniProtKB-KW"/>
</dbReference>
<dbReference type="FunFam" id="3.30.70.2740:FF:000001">
    <property type="entry name" value="D-lactate dehydrogenase mitochondrial"/>
    <property type="match status" value="1"/>
</dbReference>
<gene>
    <name evidence="7" type="ORF">ABR64_02815</name>
</gene>
<dbReference type="Pfam" id="PF02913">
    <property type="entry name" value="FAD-oxidase_C"/>
    <property type="match status" value="1"/>
</dbReference>
<dbReference type="Gene3D" id="3.30.70.2740">
    <property type="match status" value="1"/>
</dbReference>
<sequence length="451" mass="47981">MSISKALRAALGGDCAVIDDEQILKSYERDQAPFAPSAKAAAVLIAKSVDEISKAVKFANQESIPVVVRGAGSGLAGGANSIQGCIVISLEKLNKILEIDQTNQIARVEAGVINSDLDKAAEEFGLTYLPDPASRSWSTIGGNIATNAGGMCCVKYGVTAQHVRAIKVVLSDGEIVDFGFPTKKAVTTLDLLHLFIGSEGTLGVVVEATLSLVPRLKKPVTLIATFPSITKAADAAIEMLIVRPSMLELIDKTTLSAVEEWKPMGFENCEAVLIMQSDESASDCQRAQEIALKHDALDAIYSDDPKDSDDLIQVRKLAYSSLERLGVALLDDVAVPVSKISQLVSGVESIAKKHSVKVGVFGHAGDGNMHPTIIYPHNDKEAEARALKAFNEIIALAQSLGGTASGEHGIGGLKLSALINETPERILKIQREIKLILDPNKIFNPGKKFPL</sequence>
<dbReference type="Gene3D" id="3.30.465.10">
    <property type="match status" value="1"/>
</dbReference>
<evidence type="ECO:0000259" key="6">
    <source>
        <dbReference type="PROSITE" id="PS51387"/>
    </source>
</evidence>
<dbReference type="PROSITE" id="PS51387">
    <property type="entry name" value="FAD_PCMH"/>
    <property type="match status" value="1"/>
</dbReference>
<dbReference type="EMBL" id="LIAW01000205">
    <property type="protein sequence ID" value="KRO31710.1"/>
    <property type="molecule type" value="Genomic_DNA"/>
</dbReference>